<dbReference type="KEGG" id="hce:HCW_06005"/>
<keyword evidence="2" id="KW-1185">Reference proteome</keyword>
<proteinExistence type="predicted"/>
<organism evidence="1 2">
    <name type="scientific">Helicobacter cetorum (strain ATCC BAA-429 / MIT 00-7128)</name>
    <dbReference type="NCBI Taxonomy" id="182217"/>
    <lineage>
        <taxon>Bacteria</taxon>
        <taxon>Pseudomonadati</taxon>
        <taxon>Campylobacterota</taxon>
        <taxon>Epsilonproteobacteria</taxon>
        <taxon>Campylobacterales</taxon>
        <taxon>Helicobacteraceae</taxon>
        <taxon>Helicobacter</taxon>
    </lineage>
</organism>
<dbReference type="PATRIC" id="fig|182217.3.peg.1272"/>
<accession>I0ENE4</accession>
<protein>
    <submittedName>
        <fullName evidence="1">Uncharacterized protein</fullName>
    </submittedName>
</protein>
<name>I0ENE4_HELC0</name>
<dbReference type="HOGENOM" id="CLU_2861573_0_0_7"/>
<evidence type="ECO:0000313" key="1">
    <source>
        <dbReference type="EMBL" id="AFI04463.1"/>
    </source>
</evidence>
<sequence length="64" mass="7474">MITLQPFSLKLNFCIKKLKGFLKLLKAIKTELNFFGFFIRIKNHAPFYKNVINPLSAKQRDLAC</sequence>
<reference evidence="2" key="1">
    <citation type="submission" date="2012-04" db="EMBL/GenBank/DDBJ databases">
        <title>Complete genome sequence of Helicobacter cetorum strain MIT 00-7128.</title>
        <authorList>
            <person name="Kersulyte D."/>
            <person name="Berg D.E."/>
        </authorList>
    </citation>
    <scope>NUCLEOTIDE SEQUENCE [LARGE SCALE GENOMIC DNA]</scope>
    <source>
        <strain evidence="2">MIT 00-7128</strain>
    </source>
</reference>
<gene>
    <name evidence="1" type="ordered locus">HCW_06005</name>
</gene>
<dbReference type="EMBL" id="CP003479">
    <property type="protein sequence ID" value="AFI04463.1"/>
    <property type="molecule type" value="Genomic_DNA"/>
</dbReference>
<evidence type="ECO:0000313" key="2">
    <source>
        <dbReference type="Proteomes" id="UP000005010"/>
    </source>
</evidence>
<dbReference type="AlphaFoldDB" id="I0ENE4"/>
<dbReference type="Proteomes" id="UP000005010">
    <property type="component" value="Chromosome"/>
</dbReference>